<evidence type="ECO:0000313" key="1">
    <source>
        <dbReference type="EMBL" id="KAG7173659.1"/>
    </source>
</evidence>
<dbReference type="EMBL" id="JAHLQT010009070">
    <property type="protein sequence ID" value="KAG7173659.1"/>
    <property type="molecule type" value="Genomic_DNA"/>
</dbReference>
<gene>
    <name evidence="1" type="ORF">Hamer_G017942</name>
</gene>
<proteinExistence type="predicted"/>
<organism evidence="1 2">
    <name type="scientific">Homarus americanus</name>
    <name type="common">American lobster</name>
    <dbReference type="NCBI Taxonomy" id="6706"/>
    <lineage>
        <taxon>Eukaryota</taxon>
        <taxon>Metazoa</taxon>
        <taxon>Ecdysozoa</taxon>
        <taxon>Arthropoda</taxon>
        <taxon>Crustacea</taxon>
        <taxon>Multicrustacea</taxon>
        <taxon>Malacostraca</taxon>
        <taxon>Eumalacostraca</taxon>
        <taxon>Eucarida</taxon>
        <taxon>Decapoda</taxon>
        <taxon>Pleocyemata</taxon>
        <taxon>Astacidea</taxon>
        <taxon>Nephropoidea</taxon>
        <taxon>Nephropidae</taxon>
        <taxon>Homarus</taxon>
    </lineage>
</organism>
<reference evidence="1" key="1">
    <citation type="journal article" date="2021" name="Sci. Adv.">
        <title>The American lobster genome reveals insights on longevity, neural, and immune adaptations.</title>
        <authorList>
            <person name="Polinski J.M."/>
            <person name="Zimin A.V."/>
            <person name="Clark K.F."/>
            <person name="Kohn A.B."/>
            <person name="Sadowski N."/>
            <person name="Timp W."/>
            <person name="Ptitsyn A."/>
            <person name="Khanna P."/>
            <person name="Romanova D.Y."/>
            <person name="Williams P."/>
            <person name="Greenwood S.J."/>
            <person name="Moroz L.L."/>
            <person name="Walt D.R."/>
            <person name="Bodnar A.G."/>
        </authorList>
    </citation>
    <scope>NUCLEOTIDE SEQUENCE</scope>
    <source>
        <strain evidence="1">GMGI-L3</strain>
    </source>
</reference>
<name>A0A8J5N5T8_HOMAM</name>
<dbReference type="AlphaFoldDB" id="A0A8J5N5T8"/>
<sequence>MSIQTENTHTGCVPLIRQFRNLNLVREKHGLASGVNGQGQRKTNIRECSILMVRPVGMDPPDQQMFTYLVGQTRSLRVSRNRTDASICS</sequence>
<evidence type="ECO:0000313" key="2">
    <source>
        <dbReference type="Proteomes" id="UP000747542"/>
    </source>
</evidence>
<comment type="caution">
    <text evidence="1">The sequence shown here is derived from an EMBL/GenBank/DDBJ whole genome shotgun (WGS) entry which is preliminary data.</text>
</comment>
<keyword evidence="2" id="KW-1185">Reference proteome</keyword>
<accession>A0A8J5N5T8</accession>
<protein>
    <submittedName>
        <fullName evidence="1">Uncharacterized protein</fullName>
    </submittedName>
</protein>
<dbReference type="Proteomes" id="UP000747542">
    <property type="component" value="Unassembled WGS sequence"/>
</dbReference>